<comment type="caution">
    <text evidence="4">The sequence shown here is derived from an EMBL/GenBank/DDBJ whole genome shotgun (WGS) entry which is preliminary data.</text>
</comment>
<feature type="region of interest" description="Disordered" evidence="2">
    <location>
        <begin position="515"/>
        <end position="536"/>
    </location>
</feature>
<dbReference type="InterPro" id="IPR000331">
    <property type="entry name" value="Rap/Ran_GAP_dom"/>
</dbReference>
<evidence type="ECO:0000313" key="5">
    <source>
        <dbReference type="Proteomes" id="UP001159363"/>
    </source>
</evidence>
<reference evidence="4 5" key="1">
    <citation type="submission" date="2023-02" db="EMBL/GenBank/DDBJ databases">
        <title>LHISI_Scaffold_Assembly.</title>
        <authorList>
            <person name="Stuart O.P."/>
            <person name="Cleave R."/>
            <person name="Magrath M.J.L."/>
            <person name="Mikheyev A.S."/>
        </authorList>
    </citation>
    <scope>NUCLEOTIDE SEQUENCE [LARGE SCALE GENOMIC DNA]</scope>
    <source>
        <strain evidence="4">Daus_M_001</strain>
        <tissue evidence="4">Leg muscle</tissue>
    </source>
</reference>
<accession>A0ABQ9H145</accession>
<sequence>MYKITFDPWTTLNVTHQAFPKAELERLRSQLAGRTLPELVAAHRTPFFERVNISRLSPACGVNHYQHLSNSYDRTPKRTSWWDQAISWCSCLFSMALVGFRKPTARVMANRGIQKYDSTEVFCACLSIELSQAQQLHKIFKSVYRKSVSGERRKLYSTHNGCNPFCGQNGSPEFDRFVHLLGDKIRLKGWDKYRGGLDVKGDMTGKYSIYTIYEGHEIMFHVSTLLPYSKDNRQQLKVPPELWEKLIRRSLRACAELVSSSHSSRQLDHQTRDGRYLTEDGCERSPEVKRLLFSAQGGEINGRVRVSRDLHDRAVRVLNLSNFLPGSREFAIKKKSPAVIFPRSSLLRWKSFSLLRTRECRITTEGCAEVIGRRECRITTEGCAEVIGRRECRITTEGCAEVIGRPECRITTEGCAEVIGRPRGVASQLKDAPRLLVDASVASQLKDAPRLLVDASVASQLKDAPRLLVDAGVSHHLTVEAGRGVQQHTSWDFACRQRSRFDMVALDQANYPVPLSNRARDDNTSSLSHAHRPTPELAGKRLTTHKGAQLPTLYRTPSVCEHKPKYRAIAKEPSSHEFQNMAPGWTLVVHGENCFDQLYVRWVNKTWGHAQVKEMGSTTPVVCVCAMLQVERKRHIGNDIVNIVYLDGGTQQMNHFNPSFIKSQFTREQRSTNLLYHATLRVTLMSKLLLGVCPWDDLVSSAADSPSTDVFALVTHMGDDNGGYRLALYSEESVPLFGPSLPCPPVFRNAEEFREFLLVKREHTVRERAELSNAKVAHGVHVQRHGNGHGCIRRSSSVHAACTQRTKKCISVGIANFENTCYHVSTICMLMLYADAVCLINGEKAAFNTPTFSQKRERTLDMLIKDLYSEHMNEGRGVSLLPLLYKSTYLGEKWDDSVPRADLQRNKHRVQVWGNIGYSLGATANEHTAEARVYTVVWRIANGSLNSRNTMLNRRAFSDVLPDAPRGSRRKEEARQVEFVRIGQALKLDTIVKGDAPTSLATTGLFKRAPWEPHCFYPDFAHEVVCGDSWGDSRLIVATESGIFLVEGEASDVEWRYRLNMSIESR</sequence>
<name>A0ABQ9H145_9NEOP</name>
<dbReference type="InterPro" id="IPR035974">
    <property type="entry name" value="Rap/Ran-GAP_sf"/>
</dbReference>
<keyword evidence="5" id="KW-1185">Reference proteome</keyword>
<evidence type="ECO:0000256" key="2">
    <source>
        <dbReference type="SAM" id="MobiDB-lite"/>
    </source>
</evidence>
<evidence type="ECO:0000313" key="4">
    <source>
        <dbReference type="EMBL" id="KAJ8877990.1"/>
    </source>
</evidence>
<protein>
    <recommendedName>
        <fullName evidence="3">Rap-GAP domain-containing protein</fullName>
    </recommendedName>
</protein>
<keyword evidence="1" id="KW-0343">GTPase activation</keyword>
<dbReference type="InterPro" id="IPR050989">
    <property type="entry name" value="Rap1_Ran_GAP"/>
</dbReference>
<evidence type="ECO:0000256" key="1">
    <source>
        <dbReference type="ARBA" id="ARBA00022468"/>
    </source>
</evidence>
<dbReference type="PANTHER" id="PTHR15711:SF62">
    <property type="entry name" value="GTPASE-ACTIVATING RAP_RAN-GAP DOMAIN-LIKE PROTEIN 3"/>
    <property type="match status" value="1"/>
</dbReference>
<dbReference type="Gene3D" id="3.40.50.11210">
    <property type="entry name" value="Rap/Ran-GAP"/>
    <property type="match status" value="3"/>
</dbReference>
<dbReference type="Proteomes" id="UP001159363">
    <property type="component" value="Chromosome 7"/>
</dbReference>
<proteinExistence type="predicted"/>
<dbReference type="PANTHER" id="PTHR15711">
    <property type="entry name" value="RAP GTPASE-ACTIVATING PROTEIN"/>
    <property type="match status" value="1"/>
</dbReference>
<dbReference type="EMBL" id="JARBHB010000008">
    <property type="protein sequence ID" value="KAJ8877990.1"/>
    <property type="molecule type" value="Genomic_DNA"/>
</dbReference>
<dbReference type="Pfam" id="PF02145">
    <property type="entry name" value="Rap_GAP"/>
    <property type="match status" value="2"/>
</dbReference>
<feature type="domain" description="Rap-GAP" evidence="3">
    <location>
        <begin position="125"/>
        <end position="367"/>
    </location>
</feature>
<evidence type="ECO:0000259" key="3">
    <source>
        <dbReference type="PROSITE" id="PS50085"/>
    </source>
</evidence>
<gene>
    <name evidence="4" type="ORF">PR048_022453</name>
</gene>
<organism evidence="4 5">
    <name type="scientific">Dryococelus australis</name>
    <dbReference type="NCBI Taxonomy" id="614101"/>
    <lineage>
        <taxon>Eukaryota</taxon>
        <taxon>Metazoa</taxon>
        <taxon>Ecdysozoa</taxon>
        <taxon>Arthropoda</taxon>
        <taxon>Hexapoda</taxon>
        <taxon>Insecta</taxon>
        <taxon>Pterygota</taxon>
        <taxon>Neoptera</taxon>
        <taxon>Polyneoptera</taxon>
        <taxon>Phasmatodea</taxon>
        <taxon>Verophasmatodea</taxon>
        <taxon>Anareolatae</taxon>
        <taxon>Phasmatidae</taxon>
        <taxon>Eurycanthinae</taxon>
        <taxon>Dryococelus</taxon>
    </lineage>
</organism>
<dbReference type="SUPFAM" id="SSF111347">
    <property type="entry name" value="Rap/Ran-GAP"/>
    <property type="match status" value="3"/>
</dbReference>
<dbReference type="PROSITE" id="PS50085">
    <property type="entry name" value="RAPGAP"/>
    <property type="match status" value="1"/>
</dbReference>